<sequence length="203" mass="20999">MSLKINQKSTLAVATIAVAIALTGCGTPTSEGAASAATSTTAARQTVSPQEAEAKRQADAAAKARQEAAAAEAARVQALEAAKKDPATYEQLSERDFALIAKNPGSATGRKVVVYGRVTQFDAATGTTQFLARTAPIAGDKYDYDQNTFVVGDTAALIANVVEDDLVTMYTEVLGSYTYDTQAGGSTTVPKLQVNIIEVTGSA</sequence>
<reference evidence="2 3" key="1">
    <citation type="submission" date="2019-04" db="EMBL/GenBank/DDBJ databases">
        <title>Rhodococcus oryzae sp. nov., a novel actinomycete isolated from rhizosphere soil of rice (Oryza sativa L.).</title>
        <authorList>
            <person name="Li C."/>
        </authorList>
    </citation>
    <scope>NUCLEOTIDE SEQUENCE [LARGE SCALE GENOMIC DNA]</scope>
    <source>
        <strain evidence="2 3">NEAU-CX67</strain>
    </source>
</reference>
<feature type="region of interest" description="Disordered" evidence="1">
    <location>
        <begin position="30"/>
        <end position="62"/>
    </location>
</feature>
<comment type="caution">
    <text evidence="2">The sequence shown here is derived from an EMBL/GenBank/DDBJ whole genome shotgun (WGS) entry which is preliminary data.</text>
</comment>
<keyword evidence="3" id="KW-1185">Reference proteome</keyword>
<evidence type="ECO:0000313" key="2">
    <source>
        <dbReference type="EMBL" id="TJZ76990.1"/>
    </source>
</evidence>
<gene>
    <name evidence="2" type="ORF">FCG67_14095</name>
</gene>
<feature type="compositionally biased region" description="Low complexity" evidence="1">
    <location>
        <begin position="30"/>
        <end position="51"/>
    </location>
</feature>
<dbReference type="Proteomes" id="UP000305109">
    <property type="component" value="Unassembled WGS sequence"/>
</dbReference>
<dbReference type="RefSeq" id="WP_136910396.1">
    <property type="nucleotide sequence ID" value="NZ_SUMD01000006.1"/>
</dbReference>
<evidence type="ECO:0000313" key="3">
    <source>
        <dbReference type="Proteomes" id="UP000305109"/>
    </source>
</evidence>
<proteinExistence type="predicted"/>
<organism evidence="2 3">
    <name type="scientific">Rhodococcus oryzae</name>
    <dbReference type="NCBI Taxonomy" id="2571143"/>
    <lineage>
        <taxon>Bacteria</taxon>
        <taxon>Bacillati</taxon>
        <taxon>Actinomycetota</taxon>
        <taxon>Actinomycetes</taxon>
        <taxon>Mycobacteriales</taxon>
        <taxon>Nocardiaceae</taxon>
        <taxon>Rhodococcus</taxon>
    </lineage>
</organism>
<dbReference type="PROSITE" id="PS51257">
    <property type="entry name" value="PROKAR_LIPOPROTEIN"/>
    <property type="match status" value="1"/>
</dbReference>
<protein>
    <submittedName>
        <fullName evidence="2">DUF2510 domain-containing protein</fullName>
    </submittedName>
</protein>
<accession>A0ABY2RIE3</accession>
<evidence type="ECO:0000256" key="1">
    <source>
        <dbReference type="SAM" id="MobiDB-lite"/>
    </source>
</evidence>
<feature type="compositionally biased region" description="Basic and acidic residues" evidence="1">
    <location>
        <begin position="52"/>
        <end position="62"/>
    </location>
</feature>
<name>A0ABY2RIE3_9NOCA</name>
<dbReference type="EMBL" id="SUMD01000006">
    <property type="protein sequence ID" value="TJZ76990.1"/>
    <property type="molecule type" value="Genomic_DNA"/>
</dbReference>